<organism evidence="5 6">
    <name type="scientific">Brooklawnia propionicigenes</name>
    <dbReference type="NCBI Taxonomy" id="3041175"/>
    <lineage>
        <taxon>Bacteria</taxon>
        <taxon>Bacillati</taxon>
        <taxon>Actinomycetota</taxon>
        <taxon>Actinomycetes</taxon>
        <taxon>Propionibacteriales</taxon>
        <taxon>Propionibacteriaceae</taxon>
        <taxon>Brooklawnia</taxon>
    </lineage>
</organism>
<dbReference type="InterPro" id="IPR006129">
    <property type="entry name" value="AdhesinB"/>
</dbReference>
<evidence type="ECO:0000256" key="4">
    <source>
        <dbReference type="SAM" id="SignalP"/>
    </source>
</evidence>
<dbReference type="PANTHER" id="PTHR42953">
    <property type="entry name" value="HIGH-AFFINITY ZINC UPTAKE SYSTEM PROTEIN ZNUA-RELATED"/>
    <property type="match status" value="1"/>
</dbReference>
<dbReference type="Proteomes" id="UP001431656">
    <property type="component" value="Chromosome"/>
</dbReference>
<evidence type="ECO:0000313" key="5">
    <source>
        <dbReference type="EMBL" id="BEH00984.1"/>
    </source>
</evidence>
<evidence type="ECO:0000256" key="1">
    <source>
        <dbReference type="ARBA" id="ARBA00011028"/>
    </source>
</evidence>
<keyword evidence="3 4" id="KW-0732">Signal</keyword>
<keyword evidence="6" id="KW-1185">Reference proteome</keyword>
<protein>
    <submittedName>
        <fullName evidence="5">Zinc ABC transporter substrate-binding protein</fullName>
    </submittedName>
</protein>
<dbReference type="AlphaFoldDB" id="A0AAN0MER3"/>
<evidence type="ECO:0000256" key="2">
    <source>
        <dbReference type="ARBA" id="ARBA00022448"/>
    </source>
</evidence>
<dbReference type="PRINTS" id="PR00691">
    <property type="entry name" value="ADHESINB"/>
</dbReference>
<dbReference type="Gene3D" id="3.40.50.1980">
    <property type="entry name" value="Nitrogenase molybdenum iron protein domain"/>
    <property type="match status" value="2"/>
</dbReference>
<proteinExistence type="inferred from homology"/>
<dbReference type="GO" id="GO:0030001">
    <property type="term" value="P:metal ion transport"/>
    <property type="evidence" value="ECO:0007669"/>
    <property type="project" value="InterPro"/>
</dbReference>
<keyword evidence="2" id="KW-0813">Transport</keyword>
<dbReference type="GO" id="GO:0007155">
    <property type="term" value="P:cell adhesion"/>
    <property type="evidence" value="ECO:0007669"/>
    <property type="project" value="InterPro"/>
</dbReference>
<comment type="similarity">
    <text evidence="1">Belongs to the bacterial solute-binding protein 9 family.</text>
</comment>
<feature type="signal peptide" evidence="4">
    <location>
        <begin position="1"/>
        <end position="30"/>
    </location>
</feature>
<dbReference type="PANTHER" id="PTHR42953:SF3">
    <property type="entry name" value="HIGH-AFFINITY ZINC UPTAKE SYSTEM PROTEIN ZNUA"/>
    <property type="match status" value="1"/>
</dbReference>
<dbReference type="SUPFAM" id="SSF53807">
    <property type="entry name" value="Helical backbone' metal receptor"/>
    <property type="match status" value="1"/>
</dbReference>
<name>A0AAN0MER3_9ACTN</name>
<dbReference type="InterPro" id="IPR006127">
    <property type="entry name" value="ZnuA-like"/>
</dbReference>
<dbReference type="Pfam" id="PF01297">
    <property type="entry name" value="ZnuA"/>
    <property type="match status" value="1"/>
</dbReference>
<dbReference type="EMBL" id="AP028056">
    <property type="protein sequence ID" value="BEH00984.1"/>
    <property type="molecule type" value="Genomic_DNA"/>
</dbReference>
<evidence type="ECO:0000313" key="6">
    <source>
        <dbReference type="Proteomes" id="UP001431656"/>
    </source>
</evidence>
<reference evidence="5" key="1">
    <citation type="journal article" date="2024" name="Int. J. Syst. Evol. Microbiol.">
        <title>Brooklawnia propionicigenes sp. nov., a facultatively anaerobic, propionate-producing bacterium isolated from a methanogenic reactor treating waste from cattle farms.</title>
        <authorList>
            <person name="Akita Y."/>
            <person name="Ueki A."/>
            <person name="Tonouchi A."/>
            <person name="Sugawara Y."/>
            <person name="Honma S."/>
            <person name="Kaku N."/>
            <person name="Ueki K."/>
        </authorList>
    </citation>
    <scope>NUCLEOTIDE SEQUENCE</scope>
    <source>
        <strain evidence="5">SH051</strain>
    </source>
</reference>
<accession>A0AAN0MER3</accession>
<gene>
    <name evidence="5" type="ORF">brsh051_02650</name>
</gene>
<evidence type="ECO:0000256" key="3">
    <source>
        <dbReference type="ARBA" id="ARBA00022729"/>
    </source>
</evidence>
<dbReference type="InterPro" id="IPR050492">
    <property type="entry name" value="Bact_metal-bind_prot9"/>
</dbReference>
<sequence length="312" mass="33068">MIIMIASRTKRPVRRLAAVLLGAAVLITTACTPSGESGAGDGTSIVVGAYPFQFAAERVAGDLAVVTNLLSPGSDGHDLELSPKQVTAVTNADLVVHQSGYQAALDETITQQQPARVLDTADFLQLLPATQTEDGHDHGAYDPHVWLNPMNLAEIGGQIAAVLAEIDPDNAASYAANAARLTDDLTGLDDQFSAGLTNCRTDTFITNHAAFGYLADRYHLHQVGISGLSTEAEPSPARIAEVQQIAREHDLTTIFYETAVSPKLAQTIASDLGLKTDVLDPLETLSSESRGDDYIQVMTANLTSLRDANGCQ</sequence>
<dbReference type="GO" id="GO:0046872">
    <property type="term" value="F:metal ion binding"/>
    <property type="evidence" value="ECO:0007669"/>
    <property type="project" value="InterPro"/>
</dbReference>
<feature type="chain" id="PRO_5042879104" evidence="4">
    <location>
        <begin position="31"/>
        <end position="312"/>
    </location>
</feature>
<dbReference type="KEGG" id="broo:brsh051_02650"/>